<evidence type="ECO:0000259" key="2">
    <source>
        <dbReference type="Pfam" id="PF13229"/>
    </source>
</evidence>
<accession>A0A850C9N5</accession>
<evidence type="ECO:0000259" key="1">
    <source>
        <dbReference type="Pfam" id="PF12708"/>
    </source>
</evidence>
<protein>
    <submittedName>
        <fullName evidence="3">Right-handed parallel beta-helix repeat-containing protein</fullName>
    </submittedName>
</protein>
<name>A0A850C9N5_9ACTN</name>
<organism evidence="3 4">
    <name type="scientific">Glycomyces artemisiae</name>
    <dbReference type="NCBI Taxonomy" id="1076443"/>
    <lineage>
        <taxon>Bacteria</taxon>
        <taxon>Bacillati</taxon>
        <taxon>Actinomycetota</taxon>
        <taxon>Actinomycetes</taxon>
        <taxon>Glycomycetales</taxon>
        <taxon>Glycomycetaceae</taxon>
        <taxon>Glycomyces</taxon>
    </lineage>
</organism>
<dbReference type="Pfam" id="PF12708">
    <property type="entry name" value="Pect-lyase_RHGA_epim"/>
    <property type="match status" value="1"/>
</dbReference>
<sequence length="469" mass="48288">MATATSRLGLLMPEADDLAVDAITGIPTALNGNFLAIDRAIAGASLNVRHFGAIGDGANDDTPAIQAALDAANAAGRGLVVIPPGSYRLTTYLTVRSYTTISAYGAYLFGLGSHSLLRNFSLIGTPDSFPGYTGNSYITVMGGIWDNRGHLAASDVKNNCITFNHGRRITCVDMTVRNVASYHGIELNSIDGGRVLNCRAEGFTDNSALANRAHSEAFQVDCAGVGSSTIGPWDNTPSRDILIMGCSAGPAVDGSGMGTWGSLAGSHTTPIGGYYDHIRVVNCSALSGTLTYGVHAQGWRDSLIGGNTLASPGASGVYVEGGLTGVIVTNNVIRSSGSNAIRSDQVGVLIEGNYIISTVTNNGIYLDGAIHNVIRGNRIENAASASIRLANASTNAFISGNKLARGGITTNAISLANAAIGAIIVGNDMKGQGWTNTTWVNSGTTAAPVITHANATLPNPSVGTGDNWI</sequence>
<reference evidence="3 4" key="1">
    <citation type="submission" date="2020-05" db="EMBL/GenBank/DDBJ databases">
        <title>DNA-SIP metagenomic assembled genomes.</title>
        <authorList>
            <person name="Yu J."/>
        </authorList>
    </citation>
    <scope>NUCLEOTIDE SEQUENCE [LARGE SCALE GENOMIC DNA]</scope>
    <source>
        <strain evidence="3">Bin5.27</strain>
    </source>
</reference>
<dbReference type="EMBL" id="JABFXE010000451">
    <property type="protein sequence ID" value="NUQ88967.1"/>
    <property type="molecule type" value="Genomic_DNA"/>
</dbReference>
<feature type="domain" description="Rhamnogalacturonase A/B/Epimerase-like pectate lyase" evidence="1">
    <location>
        <begin position="46"/>
        <end position="102"/>
    </location>
</feature>
<dbReference type="Gene3D" id="2.160.20.10">
    <property type="entry name" value="Single-stranded right-handed beta-helix, Pectin lyase-like"/>
    <property type="match status" value="1"/>
</dbReference>
<dbReference type="InterPro" id="IPR012334">
    <property type="entry name" value="Pectin_lyas_fold"/>
</dbReference>
<dbReference type="AlphaFoldDB" id="A0A850C9N5"/>
<dbReference type="InterPro" id="IPR011050">
    <property type="entry name" value="Pectin_lyase_fold/virulence"/>
</dbReference>
<evidence type="ECO:0000313" key="4">
    <source>
        <dbReference type="Proteomes" id="UP000574690"/>
    </source>
</evidence>
<proteinExistence type="predicted"/>
<dbReference type="Pfam" id="PF13229">
    <property type="entry name" value="Beta_helix"/>
    <property type="match status" value="1"/>
</dbReference>
<dbReference type="SMART" id="SM00710">
    <property type="entry name" value="PbH1"/>
    <property type="match status" value="6"/>
</dbReference>
<dbReference type="InterPro" id="IPR006626">
    <property type="entry name" value="PbH1"/>
</dbReference>
<dbReference type="InterPro" id="IPR024535">
    <property type="entry name" value="RHGA/B-epi-like_pectate_lyase"/>
</dbReference>
<feature type="domain" description="Right handed beta helix" evidence="2">
    <location>
        <begin position="280"/>
        <end position="427"/>
    </location>
</feature>
<comment type="caution">
    <text evidence="3">The sequence shown here is derived from an EMBL/GenBank/DDBJ whole genome shotgun (WGS) entry which is preliminary data.</text>
</comment>
<dbReference type="InterPro" id="IPR039448">
    <property type="entry name" value="Beta_helix"/>
</dbReference>
<evidence type="ECO:0000313" key="3">
    <source>
        <dbReference type="EMBL" id="NUQ88967.1"/>
    </source>
</evidence>
<dbReference type="SUPFAM" id="SSF51126">
    <property type="entry name" value="Pectin lyase-like"/>
    <property type="match status" value="1"/>
</dbReference>
<gene>
    <name evidence="3" type="ORF">HOQ43_10945</name>
</gene>
<dbReference type="Proteomes" id="UP000574690">
    <property type="component" value="Unassembled WGS sequence"/>
</dbReference>